<dbReference type="InterPro" id="IPR013108">
    <property type="entry name" value="Amidohydro_3"/>
</dbReference>
<dbReference type="Gene3D" id="2.30.40.10">
    <property type="entry name" value="Urease, subunit C, domain 1"/>
    <property type="match status" value="1"/>
</dbReference>
<dbReference type="Gene3D" id="3.20.20.140">
    <property type="entry name" value="Metal-dependent hydrolases"/>
    <property type="match status" value="1"/>
</dbReference>
<dbReference type="InterPro" id="IPR011059">
    <property type="entry name" value="Metal-dep_hydrolase_composite"/>
</dbReference>
<dbReference type="Pfam" id="PF07969">
    <property type="entry name" value="Amidohydro_3"/>
    <property type="match status" value="1"/>
</dbReference>
<gene>
    <name evidence="2" type="ORF">GM51_3830</name>
</gene>
<dbReference type="InterPro" id="IPR032466">
    <property type="entry name" value="Metal_Hydrolase"/>
</dbReference>
<dbReference type="SUPFAM" id="SSF51556">
    <property type="entry name" value="Metallo-dependent hydrolases"/>
    <property type="match status" value="1"/>
</dbReference>
<comment type="caution">
    <text evidence="2">The sequence shown here is derived from an EMBL/GenBank/DDBJ whole genome shotgun (WGS) entry which is preliminary data.</text>
</comment>
<feature type="domain" description="Amidohydrolase 3" evidence="1">
    <location>
        <begin position="45"/>
        <end position="537"/>
    </location>
</feature>
<dbReference type="PANTHER" id="PTHR22642:SF2">
    <property type="entry name" value="PROTEIN LONG AFTER FAR-RED 3"/>
    <property type="match status" value="1"/>
</dbReference>
<accession>A0A094SQV9</accession>
<name>A0A094SQV9_9ZZZZ</name>
<dbReference type="GO" id="GO:0016810">
    <property type="term" value="F:hydrolase activity, acting on carbon-nitrogen (but not peptide) bonds"/>
    <property type="evidence" value="ECO:0007669"/>
    <property type="project" value="InterPro"/>
</dbReference>
<proteinExistence type="predicted"/>
<evidence type="ECO:0000313" key="2">
    <source>
        <dbReference type="EMBL" id="KGA21088.1"/>
    </source>
</evidence>
<dbReference type="PANTHER" id="PTHR22642">
    <property type="entry name" value="IMIDAZOLONEPROPIONASE"/>
    <property type="match status" value="1"/>
</dbReference>
<reference evidence="2" key="1">
    <citation type="submission" date="2014-06" db="EMBL/GenBank/DDBJ databases">
        <title>Key roles for freshwater Actinobacteria revealed by deep metagenomic sequencing.</title>
        <authorList>
            <person name="Ghai R."/>
            <person name="Mizuno C.M."/>
            <person name="Picazo A."/>
            <person name="Camacho A."/>
            <person name="Rodriguez-Valera F."/>
        </authorList>
    </citation>
    <scope>NUCLEOTIDE SEQUENCE</scope>
</reference>
<dbReference type="SUPFAM" id="SSF51338">
    <property type="entry name" value="Composite domain of metallo-dependent hydrolases"/>
    <property type="match status" value="1"/>
</dbReference>
<sequence length="539" mass="57527">MKVFTNAKIISPSANIPTGADAVAVKDGLISAIGTRADLAAGATEVIDLKGAFLLPGFVDPHAHPLMYGQMMDWVDVGPSKAKNISEIIAILKKAEAALPAGVPLRAFGYEHRNLEEGRHPTKEDVDQISTTRDIYVMNASGHGGAVNTLVLEKSGITSATPDPKGGAFERDGAGNPTGVIWDAACDILTGKDGVKVTNHGPNFHLPDDQSVLTKQFMQAQHEFIRHGVTSVGDAQVSQREFDTYKDAKKNGGLKVRYSMYLISSQVGHAKKLSADAAIDNTMLTANGIKMYADGTLGGWTAYFPEGYKADKNRKGQLYHDAQEFESIFLDCAHQGYHIATHAQSPTAIGMVISSARAMRKENIKSVKGDFPIVRIEHCGLPQEKQSHELSDLEIIAVNQPIHHHNWGDGVVTAVGNEIGERFNPLGEFVKNNVAFALSSDAPVGKPNPFEAMAAAMDRLTVHGTELGADDLKIDATTAFMAHTMGGAKALGKADLIGSIEVGKYADFAVVDANPLTADSGAMRQIGVLATYLGGQQSF</sequence>
<dbReference type="CDD" id="cd01300">
    <property type="entry name" value="YtcJ_like"/>
    <property type="match status" value="1"/>
</dbReference>
<organism evidence="2">
    <name type="scientific">freshwater metagenome</name>
    <dbReference type="NCBI Taxonomy" id="449393"/>
    <lineage>
        <taxon>unclassified sequences</taxon>
        <taxon>metagenomes</taxon>
        <taxon>ecological metagenomes</taxon>
    </lineage>
</organism>
<evidence type="ECO:0000259" key="1">
    <source>
        <dbReference type="Pfam" id="PF07969"/>
    </source>
</evidence>
<dbReference type="InterPro" id="IPR033932">
    <property type="entry name" value="YtcJ-like"/>
</dbReference>
<dbReference type="EMBL" id="JNSL01000014">
    <property type="protein sequence ID" value="KGA21088.1"/>
    <property type="molecule type" value="Genomic_DNA"/>
</dbReference>
<protein>
    <recommendedName>
        <fullName evidence="1">Amidohydrolase 3 domain-containing protein</fullName>
    </recommendedName>
</protein>
<dbReference type="AlphaFoldDB" id="A0A094SQV9"/>
<dbReference type="Gene3D" id="3.10.310.70">
    <property type="match status" value="1"/>
</dbReference>